<dbReference type="GO" id="GO:0008320">
    <property type="term" value="F:protein transmembrane transporter activity"/>
    <property type="evidence" value="ECO:0007669"/>
    <property type="project" value="UniProtKB-UniRule"/>
</dbReference>
<proteinExistence type="inferred from homology"/>
<keyword evidence="7 9" id="KW-0811">Translocation</keyword>
<keyword evidence="4 9" id="KW-0812">Transmembrane</keyword>
<dbReference type="AlphaFoldDB" id="A0A450TMF5"/>
<dbReference type="EMBL" id="CAADEZ010000489">
    <property type="protein sequence ID" value="VFJ68900.1"/>
    <property type="molecule type" value="Genomic_DNA"/>
</dbReference>
<evidence type="ECO:0000256" key="7">
    <source>
        <dbReference type="ARBA" id="ARBA00023010"/>
    </source>
</evidence>
<dbReference type="HAMAP" id="MF_00236">
    <property type="entry name" value="TatA_E"/>
    <property type="match status" value="1"/>
</dbReference>
<evidence type="ECO:0000256" key="3">
    <source>
        <dbReference type="ARBA" id="ARBA00022475"/>
    </source>
</evidence>
<feature type="transmembrane region" description="Helical" evidence="9">
    <location>
        <begin position="6"/>
        <end position="24"/>
    </location>
</feature>
<evidence type="ECO:0000313" key="12">
    <source>
        <dbReference type="EMBL" id="VFJ68900.1"/>
    </source>
</evidence>
<gene>
    <name evidence="9" type="primary">tatA</name>
    <name evidence="12" type="ORF">BECKFM1743A_GA0114220_104892</name>
    <name evidence="13" type="ORF">BECKFM1743B_GA0114221_103922</name>
    <name evidence="11" type="ORF">BECKFM1743C_GA0114222_104932</name>
</gene>
<evidence type="ECO:0000313" key="13">
    <source>
        <dbReference type="EMBL" id="VFK15892.1"/>
    </source>
</evidence>
<protein>
    <recommendedName>
        <fullName evidence="9">Sec-independent protein translocase protein TatA</fullName>
    </recommendedName>
</protein>
<dbReference type="EMBL" id="CAADFA010000493">
    <property type="protein sequence ID" value="VFJ68646.1"/>
    <property type="molecule type" value="Genomic_DNA"/>
</dbReference>
<dbReference type="InterPro" id="IPR006312">
    <property type="entry name" value="TatA/E"/>
</dbReference>
<keyword evidence="8 9" id="KW-0472">Membrane</keyword>
<comment type="subcellular location">
    <subcellularLocation>
        <location evidence="1 9">Cell membrane</location>
        <topology evidence="1 9">Single-pass membrane protein</topology>
    </subcellularLocation>
</comment>
<comment type="subunit">
    <text evidence="9">The Tat system comprises two distinct complexes: a TatABC complex, containing multiple copies of TatA, TatB and TatC subunits, and a separate TatA complex, containing only TatA subunits. Substrates initially bind to the TatABC complex, which probably triggers association of the separate TatA complex to form the active translocon.</text>
</comment>
<dbReference type="PANTHER" id="PTHR42982:SF1">
    <property type="entry name" value="SEC-INDEPENDENT PROTEIN TRANSLOCASE PROTEIN TATA"/>
    <property type="match status" value="1"/>
</dbReference>
<dbReference type="EMBL" id="CAADFL010000392">
    <property type="protein sequence ID" value="VFK15892.1"/>
    <property type="molecule type" value="Genomic_DNA"/>
</dbReference>
<evidence type="ECO:0000256" key="1">
    <source>
        <dbReference type="ARBA" id="ARBA00004162"/>
    </source>
</evidence>
<keyword evidence="2 9" id="KW-0813">Transport</keyword>
<evidence type="ECO:0000256" key="9">
    <source>
        <dbReference type="HAMAP-Rule" id="MF_00236"/>
    </source>
</evidence>
<dbReference type="PANTHER" id="PTHR42982">
    <property type="entry name" value="SEC-INDEPENDENT PROTEIN TRANSLOCASE PROTEIN TATA"/>
    <property type="match status" value="1"/>
</dbReference>
<evidence type="ECO:0000256" key="4">
    <source>
        <dbReference type="ARBA" id="ARBA00022692"/>
    </source>
</evidence>
<dbReference type="Gene3D" id="1.20.5.3310">
    <property type="match status" value="1"/>
</dbReference>
<evidence type="ECO:0000256" key="10">
    <source>
        <dbReference type="SAM" id="MobiDB-lite"/>
    </source>
</evidence>
<evidence type="ECO:0000256" key="5">
    <source>
        <dbReference type="ARBA" id="ARBA00022927"/>
    </source>
</evidence>
<evidence type="ECO:0000256" key="2">
    <source>
        <dbReference type="ARBA" id="ARBA00022448"/>
    </source>
</evidence>
<evidence type="ECO:0000313" key="11">
    <source>
        <dbReference type="EMBL" id="VFJ68646.1"/>
    </source>
</evidence>
<keyword evidence="6 9" id="KW-1133">Transmembrane helix</keyword>
<keyword evidence="3 9" id="KW-1003">Cell membrane</keyword>
<feature type="compositionally biased region" description="Basic and acidic residues" evidence="10">
    <location>
        <begin position="47"/>
        <end position="64"/>
    </location>
</feature>
<sequence length="91" mass="9654">MGFGGIGIWQLLIILLIIILLFGTKKLRNIGTDLGGAIKSFRSSLKEGGRAEEAKDAEKEKLEDTPGNTVDGGVIKETVEEGIAGKKQSAL</sequence>
<evidence type="ECO:0000256" key="6">
    <source>
        <dbReference type="ARBA" id="ARBA00022989"/>
    </source>
</evidence>
<name>A0A450TMF5_9GAMM</name>
<comment type="function">
    <text evidence="9">Part of the twin-arginine translocation (Tat) system that transports large folded proteins containing a characteristic twin-arginine motif in their signal peptide across membranes. TatA could form the protein-conducting channel of the Tat system.</text>
</comment>
<organism evidence="12">
    <name type="scientific">Candidatus Kentrum sp. FM</name>
    <dbReference type="NCBI Taxonomy" id="2126340"/>
    <lineage>
        <taxon>Bacteria</taxon>
        <taxon>Pseudomonadati</taxon>
        <taxon>Pseudomonadota</taxon>
        <taxon>Gammaproteobacteria</taxon>
        <taxon>Candidatus Kentrum</taxon>
    </lineage>
</organism>
<comment type="similarity">
    <text evidence="9">Belongs to the TatA/E family.</text>
</comment>
<dbReference type="GO" id="GO:0033281">
    <property type="term" value="C:TAT protein transport complex"/>
    <property type="evidence" value="ECO:0007669"/>
    <property type="project" value="UniProtKB-UniRule"/>
</dbReference>
<keyword evidence="5 9" id="KW-0653">Protein transport</keyword>
<accession>A0A450TMF5</accession>
<evidence type="ECO:0000256" key="8">
    <source>
        <dbReference type="ARBA" id="ARBA00023136"/>
    </source>
</evidence>
<dbReference type="InterPro" id="IPR003369">
    <property type="entry name" value="TatA/B/E"/>
</dbReference>
<feature type="region of interest" description="Disordered" evidence="10">
    <location>
        <begin position="47"/>
        <end position="72"/>
    </location>
</feature>
<dbReference type="Pfam" id="PF02416">
    <property type="entry name" value="TatA_B_E"/>
    <property type="match status" value="1"/>
</dbReference>
<dbReference type="NCBIfam" id="TIGR01411">
    <property type="entry name" value="tatAE"/>
    <property type="match status" value="1"/>
</dbReference>
<dbReference type="GO" id="GO:0043953">
    <property type="term" value="P:protein transport by the Tat complex"/>
    <property type="evidence" value="ECO:0007669"/>
    <property type="project" value="UniProtKB-UniRule"/>
</dbReference>
<reference evidence="12" key="1">
    <citation type="submission" date="2019-02" db="EMBL/GenBank/DDBJ databases">
        <authorList>
            <person name="Gruber-Vodicka R. H."/>
            <person name="Seah K. B. B."/>
        </authorList>
    </citation>
    <scope>NUCLEOTIDE SEQUENCE</scope>
    <source>
        <strain evidence="12">BECK_BZ163</strain>
        <strain evidence="13">BECK_BZ164</strain>
        <strain evidence="11">BECK_BZ165</strain>
    </source>
</reference>